<protein>
    <recommendedName>
        <fullName evidence="6">Putative mRNA interferase YoeB</fullName>
    </recommendedName>
</protein>
<proteinExistence type="inferred from homology"/>
<sequence>MEIVAFSEKAEEDIAFWKRSGNKIILKKISTLIKAIQENPYAGIGKPEALKYGLLGKWSRRIDKEHRLVYEIIDENTIEILSILSAKGHYE</sequence>
<evidence type="ECO:0000256" key="4">
    <source>
        <dbReference type="ARBA" id="ARBA00022759"/>
    </source>
</evidence>
<accession>A0A2S1R2K8</accession>
<comment type="similarity">
    <text evidence="1">Belongs to the YoeB family.</text>
</comment>
<keyword evidence="4" id="KW-0255">Endonuclease</keyword>
<dbReference type="InterPro" id="IPR009614">
    <property type="entry name" value="YoeB_toxin"/>
</dbReference>
<keyword evidence="2" id="KW-1277">Toxin-antitoxin system</keyword>
<evidence type="ECO:0000313" key="8">
    <source>
        <dbReference type="Proteomes" id="UP000244929"/>
    </source>
</evidence>
<evidence type="ECO:0000256" key="5">
    <source>
        <dbReference type="ARBA" id="ARBA00022801"/>
    </source>
</evidence>
<dbReference type="Proteomes" id="UP000244929">
    <property type="component" value="Chromosome"/>
</dbReference>
<evidence type="ECO:0000256" key="6">
    <source>
        <dbReference type="ARBA" id="ARBA00030388"/>
    </source>
</evidence>
<dbReference type="PANTHER" id="PTHR38039:SF1">
    <property type="entry name" value="TOXIN YOEB"/>
    <property type="match status" value="1"/>
</dbReference>
<dbReference type="KEGG" id="falb:HYN59_04315"/>
<keyword evidence="3" id="KW-0540">Nuclease</keyword>
<evidence type="ECO:0000256" key="2">
    <source>
        <dbReference type="ARBA" id="ARBA00022649"/>
    </source>
</evidence>
<dbReference type="GO" id="GO:0006401">
    <property type="term" value="P:RNA catabolic process"/>
    <property type="evidence" value="ECO:0007669"/>
    <property type="project" value="InterPro"/>
</dbReference>
<evidence type="ECO:0000256" key="3">
    <source>
        <dbReference type="ARBA" id="ARBA00022722"/>
    </source>
</evidence>
<dbReference type="PANTHER" id="PTHR38039">
    <property type="entry name" value="TOXIN YOEB"/>
    <property type="match status" value="1"/>
</dbReference>
<dbReference type="GO" id="GO:0016787">
    <property type="term" value="F:hydrolase activity"/>
    <property type="evidence" value="ECO:0007669"/>
    <property type="project" value="UniProtKB-KW"/>
</dbReference>
<keyword evidence="5" id="KW-0378">Hydrolase</keyword>
<dbReference type="SUPFAM" id="SSF143011">
    <property type="entry name" value="RelE-like"/>
    <property type="match status" value="1"/>
</dbReference>
<dbReference type="OrthoDB" id="9801102at2"/>
<reference evidence="7 8" key="1">
    <citation type="submission" date="2018-04" db="EMBL/GenBank/DDBJ databases">
        <title>Genome sequencing of Flavobacterium sp. HYN0059.</title>
        <authorList>
            <person name="Yi H."/>
            <person name="Baek C."/>
        </authorList>
    </citation>
    <scope>NUCLEOTIDE SEQUENCE [LARGE SCALE GENOMIC DNA]</scope>
    <source>
        <strain evidence="7 8">HYN0059</strain>
    </source>
</reference>
<dbReference type="Gene3D" id="3.30.2310.20">
    <property type="entry name" value="RelE-like"/>
    <property type="match status" value="1"/>
</dbReference>
<dbReference type="Pfam" id="PF06769">
    <property type="entry name" value="YoeB_toxin"/>
    <property type="match status" value="1"/>
</dbReference>
<name>A0A2S1R2K8_9FLAO</name>
<organism evidence="7 8">
    <name type="scientific">Flavobacterium album</name>
    <dbReference type="NCBI Taxonomy" id="2175091"/>
    <lineage>
        <taxon>Bacteria</taxon>
        <taxon>Pseudomonadati</taxon>
        <taxon>Bacteroidota</taxon>
        <taxon>Flavobacteriia</taxon>
        <taxon>Flavobacteriales</taxon>
        <taxon>Flavobacteriaceae</taxon>
        <taxon>Flavobacterium</taxon>
    </lineage>
</organism>
<dbReference type="GO" id="GO:0045892">
    <property type="term" value="P:negative regulation of DNA-templated transcription"/>
    <property type="evidence" value="ECO:0007669"/>
    <property type="project" value="TreeGrafter"/>
</dbReference>
<keyword evidence="8" id="KW-1185">Reference proteome</keyword>
<gene>
    <name evidence="7" type="ORF">HYN59_04315</name>
</gene>
<dbReference type="EMBL" id="CP029186">
    <property type="protein sequence ID" value="AWH86918.1"/>
    <property type="molecule type" value="Genomic_DNA"/>
</dbReference>
<dbReference type="InterPro" id="IPR035093">
    <property type="entry name" value="RelE/ParE_toxin_dom_sf"/>
</dbReference>
<evidence type="ECO:0000313" key="7">
    <source>
        <dbReference type="EMBL" id="AWH86918.1"/>
    </source>
</evidence>
<dbReference type="GO" id="GO:0004519">
    <property type="term" value="F:endonuclease activity"/>
    <property type="evidence" value="ECO:0007669"/>
    <property type="project" value="UniProtKB-KW"/>
</dbReference>
<dbReference type="AlphaFoldDB" id="A0A2S1R2K8"/>
<dbReference type="NCBIfam" id="TIGR02116">
    <property type="entry name" value="toxin_Txe_YoeB"/>
    <property type="match status" value="1"/>
</dbReference>
<evidence type="ECO:0000256" key="1">
    <source>
        <dbReference type="ARBA" id="ARBA00008172"/>
    </source>
</evidence>